<dbReference type="SUPFAM" id="SSF56601">
    <property type="entry name" value="beta-lactamase/transpeptidase-like"/>
    <property type="match status" value="1"/>
</dbReference>
<feature type="transmembrane region" description="Helical" evidence="3">
    <location>
        <begin position="437"/>
        <end position="462"/>
    </location>
</feature>
<dbReference type="InterPro" id="IPR012338">
    <property type="entry name" value="Beta-lactam/transpept-like"/>
</dbReference>
<proteinExistence type="predicted"/>
<dbReference type="Pfam" id="PF00144">
    <property type="entry name" value="Beta-lactamase"/>
    <property type="match status" value="1"/>
</dbReference>
<feature type="transmembrane region" description="Helical" evidence="3">
    <location>
        <begin position="409"/>
        <end position="431"/>
    </location>
</feature>
<dbReference type="Gene3D" id="3.40.710.10">
    <property type="entry name" value="DD-peptidase/beta-lactamase superfamily"/>
    <property type="match status" value="1"/>
</dbReference>
<dbReference type="PANTHER" id="PTHR46825:SF11">
    <property type="entry name" value="PENICILLIN-BINDING PROTEIN 4"/>
    <property type="match status" value="1"/>
</dbReference>
<organism evidence="5 6">
    <name type="scientific">Pseudomarimonas salicorniae</name>
    <dbReference type="NCBI Taxonomy" id="2933270"/>
    <lineage>
        <taxon>Bacteria</taxon>
        <taxon>Pseudomonadati</taxon>
        <taxon>Pseudomonadota</taxon>
        <taxon>Gammaproteobacteria</taxon>
        <taxon>Lysobacterales</taxon>
        <taxon>Lysobacteraceae</taxon>
        <taxon>Pseudomarimonas</taxon>
    </lineage>
</organism>
<keyword evidence="2 3" id="KW-0472">Membrane</keyword>
<keyword evidence="3" id="KW-1133">Transmembrane helix</keyword>
<evidence type="ECO:0000259" key="4">
    <source>
        <dbReference type="Pfam" id="PF00144"/>
    </source>
</evidence>
<keyword evidence="6" id="KW-1185">Reference proteome</keyword>
<comment type="caution">
    <text evidence="5">The sequence shown here is derived from an EMBL/GenBank/DDBJ whole genome shotgun (WGS) entry which is preliminary data.</text>
</comment>
<evidence type="ECO:0000313" key="5">
    <source>
        <dbReference type="EMBL" id="MCK7592281.1"/>
    </source>
</evidence>
<name>A0ABT0GCL7_9GAMM</name>
<protein>
    <submittedName>
        <fullName evidence="5">Beta-lactamase family protein</fullName>
    </submittedName>
</protein>
<accession>A0ABT0GCL7</accession>
<dbReference type="RefSeq" id="WP_248204334.1">
    <property type="nucleotide sequence ID" value="NZ_JALNMH010000001.1"/>
</dbReference>
<evidence type="ECO:0000313" key="6">
    <source>
        <dbReference type="Proteomes" id="UP001431449"/>
    </source>
</evidence>
<dbReference type="EMBL" id="JALNMH010000001">
    <property type="protein sequence ID" value="MCK7592281.1"/>
    <property type="molecule type" value="Genomic_DNA"/>
</dbReference>
<feature type="domain" description="Beta-lactamase-related" evidence="4">
    <location>
        <begin position="42"/>
        <end position="350"/>
    </location>
</feature>
<reference evidence="5" key="1">
    <citation type="submission" date="2022-04" db="EMBL/GenBank/DDBJ databases">
        <title>Lysobacter sp. CAU 1642 isolated from sea sand.</title>
        <authorList>
            <person name="Kim W."/>
        </authorList>
    </citation>
    <scope>NUCLEOTIDE SEQUENCE</scope>
    <source>
        <strain evidence="5">CAU 1642</strain>
    </source>
</reference>
<evidence type="ECO:0000256" key="1">
    <source>
        <dbReference type="ARBA" id="ARBA00004370"/>
    </source>
</evidence>
<dbReference type="PANTHER" id="PTHR46825">
    <property type="entry name" value="D-ALANYL-D-ALANINE-CARBOXYPEPTIDASE/ENDOPEPTIDASE AMPH"/>
    <property type="match status" value="1"/>
</dbReference>
<sequence>MSSLDPMLRKLLLLLLLAPLPALPVFASERLAALDEKVLGWMEEAGLPALHYGIIENGRVVHIGRLGEAAAPGASATADPAFAIGSLTKAFTAHAVLLLEERGVLALDQPVVDWLPEFASSSRADEPLRIIDLLHHRSPFNAADGFSGHPSLDARVEELARIRSSRQASGGFAYSNANYELLGAIIERAAKRPFDQFIQQEVLDPLGIKARFAPDSEQLGAPGHQDVFGWDWPIDRYRLSPSEWPSGGLVISLPDYLRSLQVHMDPEAFASANGLSPEGFRRWHAAGSAEDDLGYAFGWFQITLAGRPMLFHDGLTSGFQSAAFLAPDKGFAVVAFANRNALPVGGAPAASQIARNIGREWLGEPHLWDGFAGLATQRWIKLGLLGLFLLGAARLLRPAARQAQSRRRWVVSMLVGCTLASILLFGLPAFLGLPLRALFGFAPDLAALLLGGAAMAVAGPLLRRPAALAGRHEP</sequence>
<dbReference type="InterPro" id="IPR050491">
    <property type="entry name" value="AmpC-like"/>
</dbReference>
<gene>
    <name evidence="5" type="ORF">M0G41_01200</name>
</gene>
<evidence type="ECO:0000256" key="3">
    <source>
        <dbReference type="SAM" id="Phobius"/>
    </source>
</evidence>
<keyword evidence="3" id="KW-0812">Transmembrane</keyword>
<dbReference type="InterPro" id="IPR001466">
    <property type="entry name" value="Beta-lactam-related"/>
</dbReference>
<evidence type="ECO:0000256" key="2">
    <source>
        <dbReference type="ARBA" id="ARBA00023136"/>
    </source>
</evidence>
<feature type="transmembrane region" description="Helical" evidence="3">
    <location>
        <begin position="379"/>
        <end position="397"/>
    </location>
</feature>
<dbReference type="Proteomes" id="UP001431449">
    <property type="component" value="Unassembled WGS sequence"/>
</dbReference>
<comment type="subcellular location">
    <subcellularLocation>
        <location evidence="1">Membrane</location>
    </subcellularLocation>
</comment>